<dbReference type="AlphaFoldDB" id="A0A9X7UZ63"/>
<keyword evidence="1" id="KW-0812">Transmembrane</keyword>
<evidence type="ECO:0008006" key="4">
    <source>
        <dbReference type="Google" id="ProtNLM"/>
    </source>
</evidence>
<name>A0A9X7UZ63_9GAMM</name>
<sequence length="121" mass="14028">MAKLLFRLNGVSDDEAGDVRQLLAEAGFDTYETDAGRWRISLAAIWLRTDADYEQARALIEDYQQQRAQRLQQDFQQRLDSGEIPGVWQRFRERPVDFVAVAVAIAFILGLMLWPFVNFFN</sequence>
<evidence type="ECO:0000313" key="2">
    <source>
        <dbReference type="EMBL" id="QQD24850.1"/>
    </source>
</evidence>
<protein>
    <recommendedName>
        <fullName evidence="4">DUF2007 domain-containing protein</fullName>
    </recommendedName>
</protein>
<feature type="transmembrane region" description="Helical" evidence="1">
    <location>
        <begin position="98"/>
        <end position="117"/>
    </location>
</feature>
<accession>A0A9X7UZ63</accession>
<gene>
    <name evidence="2" type="ORF">GJQ55_10385</name>
</gene>
<evidence type="ECO:0000256" key="1">
    <source>
        <dbReference type="SAM" id="Phobius"/>
    </source>
</evidence>
<proteinExistence type="predicted"/>
<dbReference type="InterPro" id="IPR046162">
    <property type="entry name" value="DUF6164"/>
</dbReference>
<keyword evidence="1" id="KW-0472">Membrane</keyword>
<dbReference type="KEGG" id="vcw:GJQ55_10385"/>
<keyword evidence="3" id="KW-1185">Reference proteome</keyword>
<dbReference type="EMBL" id="CP046056">
    <property type="protein sequence ID" value="QQD24850.1"/>
    <property type="molecule type" value="Genomic_DNA"/>
</dbReference>
<evidence type="ECO:0000313" key="3">
    <source>
        <dbReference type="Proteomes" id="UP000596074"/>
    </source>
</evidence>
<keyword evidence="1" id="KW-1133">Transmembrane helix</keyword>
<organism evidence="2 3">
    <name type="scientific">Venatoribacter cucullus</name>
    <dbReference type="NCBI Taxonomy" id="2661630"/>
    <lineage>
        <taxon>Bacteria</taxon>
        <taxon>Pseudomonadati</taxon>
        <taxon>Pseudomonadota</taxon>
        <taxon>Gammaproteobacteria</taxon>
        <taxon>Oceanospirillales</taxon>
        <taxon>Oceanospirillaceae</taxon>
        <taxon>Venatoribacter</taxon>
    </lineage>
</organism>
<dbReference type="Proteomes" id="UP000596074">
    <property type="component" value="Chromosome"/>
</dbReference>
<dbReference type="RefSeq" id="WP_228344910.1">
    <property type="nucleotide sequence ID" value="NZ_CP046056.1"/>
</dbReference>
<dbReference type="Pfam" id="PF19661">
    <property type="entry name" value="DUF6164"/>
    <property type="match status" value="1"/>
</dbReference>
<reference evidence="2 3" key="1">
    <citation type="submission" date="2019-11" db="EMBL/GenBank/DDBJ databases">
        <title>Venatorbacter sp. nov. a predator of Campylobacter and other Gram-negative bacteria.</title>
        <authorList>
            <person name="Saeedi A."/>
            <person name="Cummings N.J."/>
            <person name="Connerton I.F."/>
            <person name="Connerton P.L."/>
        </authorList>
    </citation>
    <scope>NUCLEOTIDE SEQUENCE [LARGE SCALE GENOMIC DNA]</scope>
    <source>
        <strain evidence="2">XL5</strain>
    </source>
</reference>